<comment type="cofactor">
    <cofactor evidence="1">
        <name>heme b</name>
        <dbReference type="ChEBI" id="CHEBI:60344"/>
    </cofactor>
</comment>
<dbReference type="GO" id="GO:0022904">
    <property type="term" value="P:respiratory electron transport chain"/>
    <property type="evidence" value="ECO:0007669"/>
    <property type="project" value="InterPro"/>
</dbReference>
<keyword evidence="5" id="KW-0349">Heme</keyword>
<evidence type="ECO:0000313" key="16">
    <source>
        <dbReference type="Proteomes" id="UP000199233"/>
    </source>
</evidence>
<evidence type="ECO:0000313" key="15">
    <source>
        <dbReference type="EMBL" id="SEQ75439.1"/>
    </source>
</evidence>
<evidence type="ECO:0000256" key="12">
    <source>
        <dbReference type="ARBA" id="ARBA00037975"/>
    </source>
</evidence>
<dbReference type="InterPro" id="IPR052168">
    <property type="entry name" value="Cytochrome_b561_oxidase"/>
</dbReference>
<evidence type="ECO:0000256" key="3">
    <source>
        <dbReference type="ARBA" id="ARBA00022448"/>
    </source>
</evidence>
<dbReference type="EMBL" id="FOFS01000010">
    <property type="protein sequence ID" value="SEQ75439.1"/>
    <property type="molecule type" value="Genomic_DNA"/>
</dbReference>
<keyword evidence="3" id="KW-0813">Transport</keyword>
<name>A0A1H9ILP6_9GAMM</name>
<keyword evidence="16" id="KW-1185">Reference proteome</keyword>
<protein>
    <submittedName>
        <fullName evidence="15">Cytochrome b561</fullName>
    </submittedName>
</protein>
<dbReference type="GO" id="GO:0009055">
    <property type="term" value="F:electron transfer activity"/>
    <property type="evidence" value="ECO:0007669"/>
    <property type="project" value="InterPro"/>
</dbReference>
<accession>A0A1H9ILP6</accession>
<dbReference type="PANTHER" id="PTHR30529">
    <property type="entry name" value="CYTOCHROME B561"/>
    <property type="match status" value="1"/>
</dbReference>
<dbReference type="Pfam" id="PF01292">
    <property type="entry name" value="Ni_hydr_CYTB"/>
    <property type="match status" value="1"/>
</dbReference>
<dbReference type="Proteomes" id="UP000199233">
    <property type="component" value="Unassembled WGS sequence"/>
</dbReference>
<dbReference type="InterPro" id="IPR016174">
    <property type="entry name" value="Di-haem_cyt_TM"/>
</dbReference>
<proteinExistence type="inferred from homology"/>
<dbReference type="OrthoDB" id="8589936at2"/>
<feature type="transmembrane region" description="Helical" evidence="13">
    <location>
        <begin position="137"/>
        <end position="159"/>
    </location>
</feature>
<evidence type="ECO:0000256" key="8">
    <source>
        <dbReference type="ARBA" id="ARBA00022982"/>
    </source>
</evidence>
<evidence type="ECO:0000256" key="5">
    <source>
        <dbReference type="ARBA" id="ARBA00022617"/>
    </source>
</evidence>
<dbReference type="RefSeq" id="WP_093287021.1">
    <property type="nucleotide sequence ID" value="NZ_FOFS01000010.1"/>
</dbReference>
<comment type="similarity">
    <text evidence="12">Belongs to the cytochrome b561 family.</text>
</comment>
<feature type="domain" description="Cytochrome b561 bacterial/Ni-hydrogenase" evidence="14">
    <location>
        <begin position="3"/>
        <end position="170"/>
    </location>
</feature>
<dbReference type="AlphaFoldDB" id="A0A1H9ILP6"/>
<evidence type="ECO:0000256" key="9">
    <source>
        <dbReference type="ARBA" id="ARBA00022989"/>
    </source>
</evidence>
<feature type="transmembrane region" description="Helical" evidence="13">
    <location>
        <begin position="40"/>
        <end position="62"/>
    </location>
</feature>
<sequence>MQRHQPWVIRLHWLSVLLLIAALTLALLREDIESRDTRTLLLFWHSQVGAALLLISALRLLVRRRGAPQPLETGLLRWVAHISHGGMYLLLLSLPLVGIAALQAHGRNFSLAGLVELPVLLERNRELSETLVEIHEYLAWTLVSLIGLHIAAALWHQLLRRDGLMLRMWPARGAGASE</sequence>
<keyword evidence="8" id="KW-0249">Electron transport</keyword>
<evidence type="ECO:0000256" key="10">
    <source>
        <dbReference type="ARBA" id="ARBA00023004"/>
    </source>
</evidence>
<keyword evidence="9 13" id="KW-1133">Transmembrane helix</keyword>
<keyword evidence="4" id="KW-1003">Cell membrane</keyword>
<dbReference type="SUPFAM" id="SSF81342">
    <property type="entry name" value="Transmembrane di-heme cytochromes"/>
    <property type="match status" value="1"/>
</dbReference>
<evidence type="ECO:0000256" key="7">
    <source>
        <dbReference type="ARBA" id="ARBA00022723"/>
    </source>
</evidence>
<keyword evidence="7" id="KW-0479">Metal-binding</keyword>
<keyword evidence="10" id="KW-0408">Iron</keyword>
<gene>
    <name evidence="15" type="ORF">SAMN04488038_11086</name>
</gene>
<keyword evidence="6 13" id="KW-0812">Transmembrane</keyword>
<evidence type="ECO:0000256" key="11">
    <source>
        <dbReference type="ARBA" id="ARBA00023136"/>
    </source>
</evidence>
<evidence type="ECO:0000256" key="2">
    <source>
        <dbReference type="ARBA" id="ARBA00004651"/>
    </source>
</evidence>
<dbReference type="GO" id="GO:0005886">
    <property type="term" value="C:plasma membrane"/>
    <property type="evidence" value="ECO:0007669"/>
    <property type="project" value="UniProtKB-SubCell"/>
</dbReference>
<dbReference type="STRING" id="489703.SAMN04488038_11086"/>
<keyword evidence="11 13" id="KW-0472">Membrane</keyword>
<evidence type="ECO:0000256" key="13">
    <source>
        <dbReference type="SAM" id="Phobius"/>
    </source>
</evidence>
<reference evidence="15 16" key="1">
    <citation type="submission" date="2016-10" db="EMBL/GenBank/DDBJ databases">
        <authorList>
            <person name="de Groot N.N."/>
        </authorList>
    </citation>
    <scope>NUCLEOTIDE SEQUENCE [LARGE SCALE GENOMIC DNA]</scope>
    <source>
        <strain evidence="15 16">DSM 25927</strain>
    </source>
</reference>
<dbReference type="PANTHER" id="PTHR30529:SF3">
    <property type="entry name" value="CYTOCHROME B561 HOMOLOG 1"/>
    <property type="match status" value="1"/>
</dbReference>
<evidence type="ECO:0000256" key="6">
    <source>
        <dbReference type="ARBA" id="ARBA00022692"/>
    </source>
</evidence>
<dbReference type="GO" id="GO:0046872">
    <property type="term" value="F:metal ion binding"/>
    <property type="evidence" value="ECO:0007669"/>
    <property type="project" value="UniProtKB-KW"/>
</dbReference>
<dbReference type="GO" id="GO:0020037">
    <property type="term" value="F:heme binding"/>
    <property type="evidence" value="ECO:0007669"/>
    <property type="project" value="TreeGrafter"/>
</dbReference>
<evidence type="ECO:0000259" key="14">
    <source>
        <dbReference type="Pfam" id="PF01292"/>
    </source>
</evidence>
<comment type="subcellular location">
    <subcellularLocation>
        <location evidence="2">Cell membrane</location>
        <topology evidence="2">Multi-pass membrane protein</topology>
    </subcellularLocation>
</comment>
<evidence type="ECO:0000256" key="4">
    <source>
        <dbReference type="ARBA" id="ARBA00022475"/>
    </source>
</evidence>
<organism evidence="15 16">
    <name type="scientific">Solimonas aquatica</name>
    <dbReference type="NCBI Taxonomy" id="489703"/>
    <lineage>
        <taxon>Bacteria</taxon>
        <taxon>Pseudomonadati</taxon>
        <taxon>Pseudomonadota</taxon>
        <taxon>Gammaproteobacteria</taxon>
        <taxon>Nevskiales</taxon>
        <taxon>Nevskiaceae</taxon>
        <taxon>Solimonas</taxon>
    </lineage>
</organism>
<dbReference type="InterPro" id="IPR011577">
    <property type="entry name" value="Cyt_b561_bac/Ni-Hgenase"/>
</dbReference>
<evidence type="ECO:0000256" key="1">
    <source>
        <dbReference type="ARBA" id="ARBA00001970"/>
    </source>
</evidence>
<feature type="transmembrane region" description="Helical" evidence="13">
    <location>
        <begin position="7"/>
        <end position="28"/>
    </location>
</feature>
<feature type="transmembrane region" description="Helical" evidence="13">
    <location>
        <begin position="74"/>
        <end position="102"/>
    </location>
</feature>